<evidence type="ECO:0000256" key="3">
    <source>
        <dbReference type="ARBA" id="ARBA00010707"/>
    </source>
</evidence>
<comment type="subcellular location">
    <subcellularLocation>
        <location evidence="2">Peroxisome membrane</location>
        <topology evidence="2">Peripheral membrane protein</topology>
    </subcellularLocation>
</comment>
<comment type="similarity">
    <text evidence="3">Belongs to the INP1 family.</text>
</comment>
<feature type="region of interest" description="Disordered" evidence="6">
    <location>
        <begin position="1"/>
        <end position="40"/>
    </location>
</feature>
<evidence type="ECO:0000256" key="6">
    <source>
        <dbReference type="SAM" id="MobiDB-lite"/>
    </source>
</evidence>
<feature type="compositionally biased region" description="Polar residues" evidence="6">
    <location>
        <begin position="371"/>
        <end position="392"/>
    </location>
</feature>
<evidence type="ECO:0000256" key="4">
    <source>
        <dbReference type="ARBA" id="ARBA00021397"/>
    </source>
</evidence>
<dbReference type="InterPro" id="IPR024758">
    <property type="entry name" value="Inp1"/>
</dbReference>
<evidence type="ECO:0000313" key="7">
    <source>
        <dbReference type="EMBL" id="KAK0611178.1"/>
    </source>
</evidence>
<evidence type="ECO:0000313" key="8">
    <source>
        <dbReference type="Proteomes" id="UP001175000"/>
    </source>
</evidence>
<feature type="region of interest" description="Disordered" evidence="6">
    <location>
        <begin position="290"/>
        <end position="392"/>
    </location>
</feature>
<dbReference type="AlphaFoldDB" id="A0AA39U2L4"/>
<name>A0AA39U2L4_9PEZI</name>
<feature type="compositionally biased region" description="Basic and acidic residues" evidence="6">
    <location>
        <begin position="360"/>
        <end position="369"/>
    </location>
</feature>
<dbReference type="GO" id="GO:0045033">
    <property type="term" value="P:peroxisome inheritance"/>
    <property type="evidence" value="ECO:0007669"/>
    <property type="project" value="InterPro"/>
</dbReference>
<gene>
    <name evidence="7" type="ORF">B0T14DRAFT_571098</name>
</gene>
<feature type="compositionally biased region" description="Polar residues" evidence="6">
    <location>
        <begin position="253"/>
        <end position="268"/>
    </location>
</feature>
<evidence type="ECO:0000256" key="1">
    <source>
        <dbReference type="ARBA" id="ARBA00003594"/>
    </source>
</evidence>
<keyword evidence="5" id="KW-0472">Membrane</keyword>
<dbReference type="Pfam" id="PF12634">
    <property type="entry name" value="Inp1"/>
    <property type="match status" value="1"/>
</dbReference>
<comment type="function">
    <text evidence="1">Required for peroxisome inheritance.</text>
</comment>
<sequence>MEFSRPTGAAFAAPRRVFTAPTQSNTQPHASSSRSADGSVDTLYDHPSVKIVAFTAGPRPIIGPRPGLAPQDVEPGTLSWSTQFERTIAVGPFRIYRAPGSVAFLSCGSALQPILPKSQVWCVEESSSKFVLQIRRPQYWRIELPVGDIEDAGRAQLLREVLDKILQFEKTECPFKRSFTVDLPEPPSTPIKKRPWTPVRKPSMTLTLPPTPVTPGDGRAKRAESPMRPSTEENCTAEPTKPSPEEVTEQENTEATGEPQQQDESPTAQAPARPKVAELRGFYSSRCVTAPPHLMLESGPQPSEAEEPAPTEQKADSPESQNTFHSSQSFLATPPLPPSPPQSVPQSPVGSPCAQDDEQDHTNPEDRSDITVASTLSQEPWSVSPTTSALSESSECATALSSVCDVEYPSPCDEATPIYEEPAAAEPITPSETLQEDHPLRSSISNLSLSSSLSRSSSTSTTRRPNIRHRATTSSSISPSRRALSPLPPAVNLFSPRPTFKPNNAKNTLAVVRRLPMAVIQKTCEILMSPPSHLISLMLNVAARIAAGEWRGLVFGVDERGEQIPVQWDWSEEEDNAHQPSYLTGGMGRFIDEDWPPRGAAGRRMAGSFPESDDEEEWNTNGNGSEGEEKGESDWSRSLGVD</sequence>
<dbReference type="Proteomes" id="UP001175000">
    <property type="component" value="Unassembled WGS sequence"/>
</dbReference>
<dbReference type="EMBL" id="JAULSU010000007">
    <property type="protein sequence ID" value="KAK0611178.1"/>
    <property type="molecule type" value="Genomic_DNA"/>
</dbReference>
<protein>
    <recommendedName>
        <fullName evidence="4">Inheritance of peroxisomes protein 1</fullName>
    </recommendedName>
</protein>
<feature type="region of interest" description="Disordered" evidence="6">
    <location>
        <begin position="593"/>
        <end position="642"/>
    </location>
</feature>
<feature type="compositionally biased region" description="Low complexity" evidence="6">
    <location>
        <begin position="474"/>
        <end position="484"/>
    </location>
</feature>
<accession>A0AA39U2L4</accession>
<feature type="compositionally biased region" description="Low complexity" evidence="6">
    <location>
        <begin position="441"/>
        <end position="464"/>
    </location>
</feature>
<proteinExistence type="inferred from homology"/>
<feature type="compositionally biased region" description="Polar residues" evidence="6">
    <location>
        <begin position="318"/>
        <end position="331"/>
    </location>
</feature>
<feature type="compositionally biased region" description="Pro residues" evidence="6">
    <location>
        <begin position="334"/>
        <end position="343"/>
    </location>
</feature>
<feature type="region of interest" description="Disordered" evidence="6">
    <location>
        <begin position="178"/>
        <end position="278"/>
    </location>
</feature>
<reference evidence="7" key="1">
    <citation type="submission" date="2023-06" db="EMBL/GenBank/DDBJ databases">
        <title>Genome-scale phylogeny and comparative genomics of the fungal order Sordariales.</title>
        <authorList>
            <consortium name="Lawrence Berkeley National Laboratory"/>
            <person name="Hensen N."/>
            <person name="Bonometti L."/>
            <person name="Westerberg I."/>
            <person name="Brannstrom I.O."/>
            <person name="Guillou S."/>
            <person name="Cros-Aarteil S."/>
            <person name="Calhoun S."/>
            <person name="Haridas S."/>
            <person name="Kuo A."/>
            <person name="Mondo S."/>
            <person name="Pangilinan J."/>
            <person name="Riley R."/>
            <person name="Labutti K."/>
            <person name="Andreopoulos B."/>
            <person name="Lipzen A."/>
            <person name="Chen C."/>
            <person name="Yanf M."/>
            <person name="Daum C."/>
            <person name="Ng V."/>
            <person name="Clum A."/>
            <person name="Steindorff A."/>
            <person name="Ohm R."/>
            <person name="Martin F."/>
            <person name="Silar P."/>
            <person name="Natvig D."/>
            <person name="Lalanne C."/>
            <person name="Gautier V."/>
            <person name="Ament-Velasquez S.L."/>
            <person name="Kruys A."/>
            <person name="Hutchinson M.I."/>
            <person name="Powell A.J."/>
            <person name="Barry K."/>
            <person name="Miller A.N."/>
            <person name="Grigoriev I.V."/>
            <person name="Debuchy R."/>
            <person name="Gladieux P."/>
            <person name="Thoren M.H."/>
            <person name="Johannesson H."/>
        </authorList>
    </citation>
    <scope>NUCLEOTIDE SEQUENCE</scope>
    <source>
        <strain evidence="7">CBS 606.72</strain>
    </source>
</reference>
<evidence type="ECO:0000256" key="2">
    <source>
        <dbReference type="ARBA" id="ARBA00004421"/>
    </source>
</evidence>
<organism evidence="7 8">
    <name type="scientific">Immersiella caudata</name>
    <dbReference type="NCBI Taxonomy" id="314043"/>
    <lineage>
        <taxon>Eukaryota</taxon>
        <taxon>Fungi</taxon>
        <taxon>Dikarya</taxon>
        <taxon>Ascomycota</taxon>
        <taxon>Pezizomycotina</taxon>
        <taxon>Sordariomycetes</taxon>
        <taxon>Sordariomycetidae</taxon>
        <taxon>Sordariales</taxon>
        <taxon>Lasiosphaeriaceae</taxon>
        <taxon>Immersiella</taxon>
    </lineage>
</organism>
<dbReference type="GO" id="GO:0005780">
    <property type="term" value="C:extrinsic component of intraperoxisomal membrane"/>
    <property type="evidence" value="ECO:0007669"/>
    <property type="project" value="InterPro"/>
</dbReference>
<keyword evidence="8" id="KW-1185">Reference proteome</keyword>
<comment type="caution">
    <text evidence="7">The sequence shown here is derived from an EMBL/GenBank/DDBJ whole genome shotgun (WGS) entry which is preliminary data.</text>
</comment>
<feature type="region of interest" description="Disordered" evidence="6">
    <location>
        <begin position="431"/>
        <end position="484"/>
    </location>
</feature>
<evidence type="ECO:0000256" key="5">
    <source>
        <dbReference type="ARBA" id="ARBA00023136"/>
    </source>
</evidence>
<feature type="compositionally biased region" description="Polar residues" evidence="6">
    <location>
        <begin position="20"/>
        <end position="36"/>
    </location>
</feature>